<evidence type="ECO:0000256" key="6">
    <source>
        <dbReference type="ARBA" id="ARBA00023274"/>
    </source>
</evidence>
<organism evidence="7">
    <name type="scientific">Phallusia mammillata</name>
    <dbReference type="NCBI Taxonomy" id="59560"/>
    <lineage>
        <taxon>Eukaryota</taxon>
        <taxon>Metazoa</taxon>
        <taxon>Chordata</taxon>
        <taxon>Tunicata</taxon>
        <taxon>Ascidiacea</taxon>
        <taxon>Phlebobranchia</taxon>
        <taxon>Ascidiidae</taxon>
        <taxon>Phallusia</taxon>
    </lineage>
</organism>
<comment type="subcellular location">
    <subcellularLocation>
        <location evidence="1">Mitochondrion</location>
    </subcellularLocation>
</comment>
<dbReference type="Pfam" id="PF14955">
    <property type="entry name" value="MRP-S24"/>
    <property type="match status" value="1"/>
</dbReference>
<protein>
    <submittedName>
        <fullName evidence="7">28S ribosomal protein S24, mitochondrial</fullName>
    </submittedName>
</protein>
<comment type="similarity">
    <text evidence="2">Belongs to the universal ribosomal protein uS3 family.</text>
</comment>
<dbReference type="AlphaFoldDB" id="A0A6F9DKN2"/>
<evidence type="ECO:0000256" key="5">
    <source>
        <dbReference type="ARBA" id="ARBA00023128"/>
    </source>
</evidence>
<keyword evidence="5" id="KW-0496">Mitochondrion</keyword>
<dbReference type="PANTHER" id="PTHR21244">
    <property type="entry name" value="MITOCHONDRIAL 28S RIBOSOMAL PROTEIN S24"/>
    <property type="match status" value="1"/>
</dbReference>
<dbReference type="InterPro" id="IPR026146">
    <property type="entry name" value="Ribosomal_uS3m"/>
</dbReference>
<evidence type="ECO:0000256" key="2">
    <source>
        <dbReference type="ARBA" id="ARBA00010761"/>
    </source>
</evidence>
<gene>
    <name evidence="7" type="primary">Mrps24</name>
</gene>
<evidence type="ECO:0000256" key="1">
    <source>
        <dbReference type="ARBA" id="ARBA00004173"/>
    </source>
</evidence>
<keyword evidence="3" id="KW-0809">Transit peptide</keyword>
<keyword evidence="6" id="KW-0687">Ribonucleoprotein</keyword>
<dbReference type="GO" id="GO:0005739">
    <property type="term" value="C:mitochondrion"/>
    <property type="evidence" value="ECO:0007669"/>
    <property type="project" value="UniProtKB-SubCell"/>
</dbReference>
<keyword evidence="4 7" id="KW-0689">Ribosomal protein</keyword>
<dbReference type="EMBL" id="LR788140">
    <property type="protein sequence ID" value="CAB3264002.1"/>
    <property type="molecule type" value="mRNA"/>
</dbReference>
<name>A0A6F9DKN2_9ASCI</name>
<accession>A0A6F9DKN2</accession>
<proteinExistence type="evidence at transcript level"/>
<sequence>MNIAKSVANKKFLLTFAPTVIKCSSLHATALLCKSQAGKHKISKFNTKPLTYDQAMKPDAIGWKKSHLTFHTGNLHGEEGAYQLMYEDKFIRNFIMGTFYRMISGIVIKRRFNIVDVIATSDVSVPPGGYRMDFLIGYSERLLSAYLKCVVKIHMVKISVDNSHYKYI</sequence>
<dbReference type="GO" id="GO:0006412">
    <property type="term" value="P:translation"/>
    <property type="evidence" value="ECO:0007669"/>
    <property type="project" value="TreeGrafter"/>
</dbReference>
<dbReference type="PANTHER" id="PTHR21244:SF1">
    <property type="entry name" value="SMALL RIBOSOMAL SUBUNIT PROTEIN US3M"/>
    <property type="match status" value="1"/>
</dbReference>
<evidence type="ECO:0000256" key="4">
    <source>
        <dbReference type="ARBA" id="ARBA00022980"/>
    </source>
</evidence>
<dbReference type="GO" id="GO:0005840">
    <property type="term" value="C:ribosome"/>
    <property type="evidence" value="ECO:0007669"/>
    <property type="project" value="UniProtKB-KW"/>
</dbReference>
<evidence type="ECO:0000256" key="3">
    <source>
        <dbReference type="ARBA" id="ARBA00022946"/>
    </source>
</evidence>
<dbReference type="GO" id="GO:1990904">
    <property type="term" value="C:ribonucleoprotein complex"/>
    <property type="evidence" value="ECO:0007669"/>
    <property type="project" value="UniProtKB-KW"/>
</dbReference>
<reference evidence="7" key="1">
    <citation type="submission" date="2020-04" db="EMBL/GenBank/DDBJ databases">
        <authorList>
            <person name="Neveu A P."/>
        </authorList>
    </citation>
    <scope>NUCLEOTIDE SEQUENCE</scope>
    <source>
        <tissue evidence="7">Whole embryo</tissue>
    </source>
</reference>
<evidence type="ECO:0000313" key="7">
    <source>
        <dbReference type="EMBL" id="CAB3264002.1"/>
    </source>
</evidence>